<evidence type="ECO:0000313" key="6">
    <source>
        <dbReference type="Proteomes" id="UP000076623"/>
    </source>
</evidence>
<accession>A0A160IN36</accession>
<comment type="similarity">
    <text evidence="1 2">Belongs to the peptidase M16 family.</text>
</comment>
<evidence type="ECO:0000313" key="5">
    <source>
        <dbReference type="EMBL" id="ANC76912.1"/>
    </source>
</evidence>
<dbReference type="AlphaFoldDB" id="A0A160IN36"/>
<dbReference type="GO" id="GO:0046872">
    <property type="term" value="F:metal ion binding"/>
    <property type="evidence" value="ECO:0007669"/>
    <property type="project" value="InterPro"/>
</dbReference>
<feature type="domain" description="Peptidase M16 C-terminal" evidence="4">
    <location>
        <begin position="167"/>
        <end position="338"/>
    </location>
</feature>
<dbReference type="PANTHER" id="PTHR11851:SF49">
    <property type="entry name" value="MITOCHONDRIAL-PROCESSING PEPTIDASE SUBUNIT ALPHA"/>
    <property type="match status" value="1"/>
</dbReference>
<gene>
    <name evidence="5" type="ORF">ABE65_008890</name>
</gene>
<dbReference type="GO" id="GO:0006508">
    <property type="term" value="P:proteolysis"/>
    <property type="evidence" value="ECO:0007669"/>
    <property type="project" value="UniProtKB-KW"/>
</dbReference>
<dbReference type="GO" id="GO:0004222">
    <property type="term" value="F:metalloendopeptidase activity"/>
    <property type="evidence" value="ECO:0007669"/>
    <property type="project" value="InterPro"/>
</dbReference>
<organism evidence="5 6">
    <name type="scientific">Fictibacillus phosphorivorans</name>
    <dbReference type="NCBI Taxonomy" id="1221500"/>
    <lineage>
        <taxon>Bacteria</taxon>
        <taxon>Bacillati</taxon>
        <taxon>Bacillota</taxon>
        <taxon>Bacilli</taxon>
        <taxon>Bacillales</taxon>
        <taxon>Fictibacillaceae</taxon>
        <taxon>Fictibacillus</taxon>
    </lineage>
</organism>
<dbReference type="Proteomes" id="UP000076623">
    <property type="component" value="Chromosome"/>
</dbReference>
<protein>
    <submittedName>
        <fullName evidence="5">Zinc protease</fullName>
    </submittedName>
</protein>
<dbReference type="InterPro" id="IPR050361">
    <property type="entry name" value="MPP/UQCRC_Complex"/>
</dbReference>
<keyword evidence="5" id="KW-0378">Hydrolase</keyword>
<dbReference type="FunFam" id="3.30.830.10:FF:000008">
    <property type="entry name" value="Mitochondrial-processing peptidase subunit beta"/>
    <property type="match status" value="1"/>
</dbReference>
<evidence type="ECO:0000256" key="1">
    <source>
        <dbReference type="ARBA" id="ARBA00007261"/>
    </source>
</evidence>
<dbReference type="PROSITE" id="PS00143">
    <property type="entry name" value="INSULINASE"/>
    <property type="match status" value="1"/>
</dbReference>
<evidence type="ECO:0000259" key="3">
    <source>
        <dbReference type="Pfam" id="PF00675"/>
    </source>
</evidence>
<dbReference type="InterPro" id="IPR001431">
    <property type="entry name" value="Pept_M16_Zn_BS"/>
</dbReference>
<dbReference type="InterPro" id="IPR007863">
    <property type="entry name" value="Peptidase_M16_C"/>
</dbReference>
<name>A0A160IN36_9BACL</name>
<dbReference type="SUPFAM" id="SSF63411">
    <property type="entry name" value="LuxS/MPP-like metallohydrolase"/>
    <property type="match status" value="2"/>
</dbReference>
<dbReference type="Pfam" id="PF00675">
    <property type="entry name" value="Peptidase_M16"/>
    <property type="match status" value="1"/>
</dbReference>
<feature type="domain" description="Peptidase M16 N-terminal" evidence="3">
    <location>
        <begin position="12"/>
        <end position="159"/>
    </location>
</feature>
<dbReference type="Gene3D" id="3.30.830.10">
    <property type="entry name" value="Metalloenzyme, LuxS/M16 peptidase-like"/>
    <property type="match status" value="2"/>
</dbReference>
<reference evidence="5 6" key="1">
    <citation type="submission" date="2016-04" db="EMBL/GenBank/DDBJ databases">
        <title>Complete genome sequence of Fictibacillus phosphorivorans G25-29, a strain toxic to nematodes.</title>
        <authorList>
            <person name="Zheng Z."/>
        </authorList>
    </citation>
    <scope>NUCLEOTIDE SEQUENCE [LARGE SCALE GENOMIC DNA]</scope>
    <source>
        <strain evidence="5 6">G25-29</strain>
    </source>
</reference>
<evidence type="ECO:0000256" key="2">
    <source>
        <dbReference type="RuleBase" id="RU004447"/>
    </source>
</evidence>
<dbReference type="RefSeq" id="WP_066393780.1">
    <property type="nucleotide sequence ID" value="NZ_CP015378.1"/>
</dbReference>
<evidence type="ECO:0000259" key="4">
    <source>
        <dbReference type="Pfam" id="PF05193"/>
    </source>
</evidence>
<proteinExistence type="inferred from homology"/>
<dbReference type="EMBL" id="CP015378">
    <property type="protein sequence ID" value="ANC76912.1"/>
    <property type="molecule type" value="Genomic_DNA"/>
</dbReference>
<dbReference type="PANTHER" id="PTHR11851">
    <property type="entry name" value="METALLOPROTEASE"/>
    <property type="match status" value="1"/>
</dbReference>
<keyword evidence="5" id="KW-0645">Protease</keyword>
<dbReference type="Pfam" id="PF05193">
    <property type="entry name" value="Peptidase_M16_C"/>
    <property type="match status" value="1"/>
</dbReference>
<dbReference type="STRING" id="1221500.ABE65_008890"/>
<sequence>MIKRYTCSNGVRIVLENIPTVRSVAIGVWIGTGSRFENTKNNGISHFLEHMFFKGTKTRTAREIAESFDSIGGQVNAFTSKEYTCYYAKVLDTHSPYALEVLADMFFNSTFDEGELSKEKNVVLEEIKMYEDTPDDIVHDMLSRASFKNHELGFPILGTEETLNTFTGHTLRDYMDTHYVPEEVVISVAGNVDESFIKEVEKWFGDYKTSGVIKPEVQTPVFYPEKLSRKKETEQAHLCLGFPGLSLKDKRSYSLIILNNIFGSSMSSRMFQEVREQKGLAYSVFSYHSAFQDNGIFTIYGGTAPHQLDELYNTILNIVDDLKENGITDKELKNSKEQIKGNLMLSLESTNSRMSRNGKHELILGYHRTLDDMVESIDNVSKDDVDTLVQSIFSEGCSASLVSPSGDLPKGLQ</sequence>
<keyword evidence="6" id="KW-1185">Reference proteome</keyword>
<dbReference type="InterPro" id="IPR011765">
    <property type="entry name" value="Pept_M16_N"/>
</dbReference>
<dbReference type="KEGG" id="fpn:ABE65_008890"/>
<dbReference type="InterPro" id="IPR011249">
    <property type="entry name" value="Metalloenz_LuxS/M16"/>
</dbReference>